<accession>A0A258FFS5</accession>
<feature type="transmembrane region" description="Helical" evidence="4">
    <location>
        <begin position="43"/>
        <end position="61"/>
    </location>
</feature>
<dbReference type="NCBIfam" id="NF033233">
    <property type="entry name" value="twin_helix"/>
    <property type="match status" value="1"/>
</dbReference>
<dbReference type="AlphaFoldDB" id="A0A258FFS5"/>
<feature type="transmembrane region" description="Helical" evidence="4">
    <location>
        <begin position="6"/>
        <end position="27"/>
    </location>
</feature>
<dbReference type="Pfam" id="PF04588">
    <property type="entry name" value="HIG_1_N"/>
    <property type="match status" value="1"/>
</dbReference>
<dbReference type="Proteomes" id="UP000215595">
    <property type="component" value="Unassembled WGS sequence"/>
</dbReference>
<protein>
    <recommendedName>
        <fullName evidence="5">HIG1 domain-containing protein</fullName>
    </recommendedName>
</protein>
<dbReference type="Gene3D" id="6.10.140.1320">
    <property type="match status" value="1"/>
</dbReference>
<comment type="caution">
    <text evidence="6">The sequence shown here is derived from an EMBL/GenBank/DDBJ whole genome shotgun (WGS) entry which is preliminary data.</text>
</comment>
<keyword evidence="1 4" id="KW-0812">Transmembrane</keyword>
<proteinExistence type="predicted"/>
<keyword evidence="3 4" id="KW-0472">Membrane</keyword>
<evidence type="ECO:0000256" key="2">
    <source>
        <dbReference type="ARBA" id="ARBA00022989"/>
    </source>
</evidence>
<evidence type="ECO:0000256" key="4">
    <source>
        <dbReference type="SAM" id="Phobius"/>
    </source>
</evidence>
<feature type="domain" description="HIG1" evidence="5">
    <location>
        <begin position="1"/>
        <end position="68"/>
    </location>
</feature>
<dbReference type="InterPro" id="IPR007667">
    <property type="entry name" value="Hypoxia_induced_domain"/>
</dbReference>
<dbReference type="EMBL" id="NCEB01000036">
    <property type="protein sequence ID" value="OYX31057.1"/>
    <property type="molecule type" value="Genomic_DNA"/>
</dbReference>
<organism evidence="6 7">
    <name type="scientific">Brevundimonas subvibrioides</name>
    <dbReference type="NCBI Taxonomy" id="74313"/>
    <lineage>
        <taxon>Bacteria</taxon>
        <taxon>Pseudomonadati</taxon>
        <taxon>Pseudomonadota</taxon>
        <taxon>Alphaproteobacteria</taxon>
        <taxon>Caulobacterales</taxon>
        <taxon>Caulobacteraceae</taxon>
        <taxon>Brevundimonas</taxon>
    </lineage>
</organism>
<reference evidence="6 7" key="1">
    <citation type="submission" date="2017-03" db="EMBL/GenBank/DDBJ databases">
        <title>Lifting the veil on microbial sulfur biogeochemistry in mining wastewaters.</title>
        <authorList>
            <person name="Kantor R.S."/>
            <person name="Colenbrander Nelson T."/>
            <person name="Marshall S."/>
            <person name="Bennett D."/>
            <person name="Apte S."/>
            <person name="Camacho D."/>
            <person name="Thomas B.C."/>
            <person name="Warren L.A."/>
            <person name="Banfield J.F."/>
        </authorList>
    </citation>
    <scope>NUCLEOTIDE SEQUENCE [LARGE SCALE GENOMIC DNA]</scope>
    <source>
        <strain evidence="6">32-69-9</strain>
    </source>
</reference>
<evidence type="ECO:0000256" key="1">
    <source>
        <dbReference type="ARBA" id="ARBA00022692"/>
    </source>
</evidence>
<name>A0A258FFS5_9CAUL</name>
<evidence type="ECO:0000259" key="5">
    <source>
        <dbReference type="PROSITE" id="PS51503"/>
    </source>
</evidence>
<sequence>MTVFDILILAAIGAVAVTLGFGVYSLFRGGDYARSNSNKLMRLRVGLQAVAVLLLVLGMWWKSTQGGG</sequence>
<keyword evidence="2 4" id="KW-1133">Transmembrane helix</keyword>
<evidence type="ECO:0000256" key="3">
    <source>
        <dbReference type="ARBA" id="ARBA00023136"/>
    </source>
</evidence>
<dbReference type="PROSITE" id="PS51503">
    <property type="entry name" value="HIG1"/>
    <property type="match status" value="1"/>
</dbReference>
<evidence type="ECO:0000313" key="7">
    <source>
        <dbReference type="Proteomes" id="UP000215595"/>
    </source>
</evidence>
<gene>
    <name evidence="6" type="ORF">B7Z01_13255</name>
</gene>
<evidence type="ECO:0000313" key="6">
    <source>
        <dbReference type="EMBL" id="OYX31057.1"/>
    </source>
</evidence>